<feature type="region of interest" description="Disordered" evidence="2">
    <location>
        <begin position="465"/>
        <end position="492"/>
    </location>
</feature>
<evidence type="ECO:0000259" key="3">
    <source>
        <dbReference type="PROSITE" id="PS50003"/>
    </source>
</evidence>
<dbReference type="SMART" id="SM00233">
    <property type="entry name" value="PH"/>
    <property type="match status" value="1"/>
</dbReference>
<sequence>MMVSHKKLLPDVSNFELIRYSVLYTGSRDQNDYPIIFFLDVGDELINFSALDDILKYYVSLQHDQHARFTLVLDRRKSSWNSVQRIVKYLEQSFMRDHIQCAYLLKPQGLFQRLFLDRTTATIQGDASFIIRVLNEPKEFFHIIPTLHIPEELCGDLHFDFALWHNFQLKIEQFLDSATSIGNQIQGFVGELIDVSRFARITTNGSPTTASPDYHFTFFPERVEQFQRRRRMLLRQLLVSERRGLRMRTDLRDSSAHILSEGKCDTSTTTHTSVQLSNGDSKPALSSDMEAHFSSLDLPIDRLTQIIAVEQVLVQLSETRIGFEKLWSEFVKRLKSLQTVHRFELRFTRLKPLLGVWESLIESVNDFLPGHSGAPLPPYGGHSGSSLRGAGDDDVDSAVIVDEDGFSECSSYAGGGGGLSEDGVDPMEGLKATQSRVNEAQTSGAHLLEDIRELIRLGEEIRQHFSRACPENPEGSTKGRSDSTGSSDSFESDGSFGLAISAHLLEEAREDLIRLAEPSVYEISPLHETGEDALLRPSLSVPTLATEEEGAVDSHPPSWEDAPGSPKTLNQPRDGTSIFDSLPDFIGVRLSSLNRLEELARDLLGKAADKLNRLVQLYTEINEARLWISESNAALAPFNSEKVAQLDAAECEAALAQLQQISAGRELNLVLKGNPGQFRRQFSDLINADLKSELAQMLRSVEEVELNLTLTTAALRQQISRHAFPLRPLPAASDLSSPSRNISVDHDPLESKSDTFNPDKSQDQSAIQPSPLPAPVPPTTERRYAMAWEELLSTERSYVKFLQAVCEVFSGDSTKVASSGLPPLPRGIHDNRALIIVNMPDQLRFHRDRFLPQLIACDGDAEKVKKLFQSSFSNMVDLYSTYCRHYERASQIALTLECDPLHSQWMSQYNLYLHALESADDVTVQDSSTEPVSDDANDDTTEQVINGGCDVSDAETGKTSTPSRPILSFSTRLLSPAQRFQRYHLLLDRLRGYATSGAEKECLSQAHQEMVDLCTTVNNLMRIAVLPGKPSRLGRLLLQDKFTVWLDETRWSSHQRHVFLFENAILLTKVRQPASLVSTVLANFGSPVGVVTSSPSAAPLPGVANHPSLSTAGDTAGLASTTDAAAPSASTAGQNATLNAVSLLSVVSPARPTGDPSAPIYDIKMEISLLQIGLTPSIRQDKRRFAVWTANRAQTYYFQSATTLVRTRWVNAINGLLMRQLKILREASRSSRTNSFAADHERHSLMRSETTADF</sequence>
<dbReference type="Pfam" id="PF00621">
    <property type="entry name" value="RhoGEF"/>
    <property type="match status" value="1"/>
</dbReference>
<evidence type="ECO:0000259" key="4">
    <source>
        <dbReference type="PROSITE" id="PS50010"/>
    </source>
</evidence>
<dbReference type="EMBL" id="GEEE01002847">
    <property type="protein sequence ID" value="JAP60378.1"/>
    <property type="molecule type" value="Transcribed_RNA"/>
</dbReference>
<dbReference type="InterPro" id="IPR055251">
    <property type="entry name" value="SOS1_NGEF_PH"/>
</dbReference>
<evidence type="ECO:0000256" key="1">
    <source>
        <dbReference type="ARBA" id="ARBA00022658"/>
    </source>
</evidence>
<feature type="region of interest" description="Disordered" evidence="2">
    <location>
        <begin position="730"/>
        <end position="779"/>
    </location>
</feature>
<dbReference type="SUPFAM" id="SSF50729">
    <property type="entry name" value="PH domain-like"/>
    <property type="match status" value="1"/>
</dbReference>
<proteinExistence type="predicted"/>
<dbReference type="InterPro" id="IPR001849">
    <property type="entry name" value="PH_domain"/>
</dbReference>
<dbReference type="InterPro" id="IPR000219">
    <property type="entry name" value="DH_dom"/>
</dbReference>
<evidence type="ECO:0000256" key="2">
    <source>
        <dbReference type="SAM" id="MobiDB-lite"/>
    </source>
</evidence>
<feature type="region of interest" description="Disordered" evidence="2">
    <location>
        <begin position="1232"/>
        <end position="1254"/>
    </location>
</feature>
<organism evidence="5">
    <name type="scientific">Schistocephalus solidus</name>
    <name type="common">Tapeworm</name>
    <dbReference type="NCBI Taxonomy" id="70667"/>
    <lineage>
        <taxon>Eukaryota</taxon>
        <taxon>Metazoa</taxon>
        <taxon>Spiralia</taxon>
        <taxon>Lophotrochozoa</taxon>
        <taxon>Platyhelminthes</taxon>
        <taxon>Cestoda</taxon>
        <taxon>Eucestoda</taxon>
        <taxon>Diphyllobothriidea</taxon>
        <taxon>Diphyllobothriidae</taxon>
        <taxon>Schistocephalus</taxon>
    </lineage>
</organism>
<dbReference type="Gene3D" id="1.20.900.10">
    <property type="entry name" value="Dbl homology (DH) domain"/>
    <property type="match status" value="1"/>
</dbReference>
<evidence type="ECO:0008006" key="6">
    <source>
        <dbReference type="Google" id="ProtNLM"/>
    </source>
</evidence>
<evidence type="ECO:0000313" key="5">
    <source>
        <dbReference type="EMBL" id="JAP60378.1"/>
    </source>
</evidence>
<keyword evidence="1" id="KW-0344">Guanine-nucleotide releasing factor</keyword>
<dbReference type="GO" id="GO:0005085">
    <property type="term" value="F:guanyl-nucleotide exchange factor activity"/>
    <property type="evidence" value="ECO:0007669"/>
    <property type="project" value="UniProtKB-KW"/>
</dbReference>
<feature type="compositionally biased region" description="Polar residues" evidence="2">
    <location>
        <begin position="754"/>
        <end position="768"/>
    </location>
</feature>
<dbReference type="InterPro" id="IPR051336">
    <property type="entry name" value="RhoGEF_Guanine_NuclExch_SF"/>
</dbReference>
<dbReference type="InterPro" id="IPR011993">
    <property type="entry name" value="PH-like_dom_sf"/>
</dbReference>
<protein>
    <recommendedName>
        <fullName evidence="6">DH domain-containing protein</fullName>
    </recommendedName>
</protein>
<feature type="compositionally biased region" description="Polar residues" evidence="2">
    <location>
        <begin position="265"/>
        <end position="280"/>
    </location>
</feature>
<dbReference type="PANTHER" id="PTHR22826:SF209">
    <property type="entry name" value="DH DOMAIN-CONTAINING PROTEIN"/>
    <property type="match status" value="1"/>
</dbReference>
<feature type="compositionally biased region" description="Low complexity" evidence="2">
    <location>
        <begin position="475"/>
        <end position="492"/>
    </location>
</feature>
<dbReference type="PANTHER" id="PTHR22826">
    <property type="entry name" value="RHO GUANINE EXCHANGE FACTOR-RELATED"/>
    <property type="match status" value="1"/>
</dbReference>
<name>A0A0V0J5N1_SCHSO</name>
<dbReference type="GO" id="GO:0005737">
    <property type="term" value="C:cytoplasm"/>
    <property type="evidence" value="ECO:0007669"/>
    <property type="project" value="TreeGrafter"/>
</dbReference>
<dbReference type="SMART" id="SM00325">
    <property type="entry name" value="RhoGEF"/>
    <property type="match status" value="1"/>
</dbReference>
<accession>A0A0V0J5N1</accession>
<reference evidence="5" key="1">
    <citation type="submission" date="2016-01" db="EMBL/GenBank/DDBJ databases">
        <title>Reference transcriptome for the parasite Schistocephalus solidus: insights into the molecular evolution of parasitism.</title>
        <authorList>
            <person name="Hebert F.O."/>
            <person name="Grambauer S."/>
            <person name="Barber I."/>
            <person name="Landry C.R."/>
            <person name="Aubin-Horth N."/>
        </authorList>
    </citation>
    <scope>NUCLEOTIDE SEQUENCE</scope>
</reference>
<dbReference type="PROSITE" id="PS50010">
    <property type="entry name" value="DH_2"/>
    <property type="match status" value="1"/>
</dbReference>
<dbReference type="PROSITE" id="PS50003">
    <property type="entry name" value="PH_DOMAIN"/>
    <property type="match status" value="1"/>
</dbReference>
<dbReference type="Pfam" id="PF22697">
    <property type="entry name" value="SOS1_NGEF_PH"/>
    <property type="match status" value="2"/>
</dbReference>
<feature type="region of interest" description="Disordered" evidence="2">
    <location>
        <begin position="545"/>
        <end position="574"/>
    </location>
</feature>
<feature type="region of interest" description="Disordered" evidence="2">
    <location>
        <begin position="262"/>
        <end position="281"/>
    </location>
</feature>
<dbReference type="InterPro" id="IPR035899">
    <property type="entry name" value="DBL_dom_sf"/>
</dbReference>
<dbReference type="SUPFAM" id="SSF48065">
    <property type="entry name" value="DBL homology domain (DH-domain)"/>
    <property type="match status" value="1"/>
</dbReference>
<feature type="compositionally biased region" description="Low complexity" evidence="2">
    <location>
        <begin position="730"/>
        <end position="740"/>
    </location>
</feature>
<feature type="domain" description="PH" evidence="3">
    <location>
        <begin position="1029"/>
        <end position="1218"/>
    </location>
</feature>
<feature type="compositionally biased region" description="Basic and acidic residues" evidence="2">
    <location>
        <begin position="743"/>
        <end position="753"/>
    </location>
</feature>
<feature type="domain" description="DH" evidence="4">
    <location>
        <begin position="783"/>
        <end position="1020"/>
    </location>
</feature>
<dbReference type="AlphaFoldDB" id="A0A0V0J5N1"/>
<gene>
    <name evidence="5" type="ORF">TR146017</name>
</gene>
<dbReference type="Gene3D" id="2.30.29.30">
    <property type="entry name" value="Pleckstrin-homology domain (PH domain)/Phosphotyrosine-binding domain (PTB)"/>
    <property type="match status" value="1"/>
</dbReference>